<gene>
    <name evidence="1" type="ordered locus">MTR_1g052465</name>
</gene>
<dbReference type="Proteomes" id="UP000002051">
    <property type="component" value="Unassembled WGS sequence"/>
</dbReference>
<organism evidence="1 3">
    <name type="scientific">Medicago truncatula</name>
    <name type="common">Barrel medic</name>
    <name type="synonym">Medicago tribuloides</name>
    <dbReference type="NCBI Taxonomy" id="3880"/>
    <lineage>
        <taxon>Eukaryota</taxon>
        <taxon>Viridiplantae</taxon>
        <taxon>Streptophyta</taxon>
        <taxon>Embryophyta</taxon>
        <taxon>Tracheophyta</taxon>
        <taxon>Spermatophyta</taxon>
        <taxon>Magnoliopsida</taxon>
        <taxon>eudicotyledons</taxon>
        <taxon>Gunneridae</taxon>
        <taxon>Pentapetalae</taxon>
        <taxon>rosids</taxon>
        <taxon>fabids</taxon>
        <taxon>Fabales</taxon>
        <taxon>Fabaceae</taxon>
        <taxon>Papilionoideae</taxon>
        <taxon>50 kb inversion clade</taxon>
        <taxon>NPAAA clade</taxon>
        <taxon>Hologalegina</taxon>
        <taxon>IRL clade</taxon>
        <taxon>Trifolieae</taxon>
        <taxon>Medicago</taxon>
    </lineage>
</organism>
<evidence type="ECO:0000313" key="2">
    <source>
        <dbReference type="EnsemblPlants" id="KEH41574"/>
    </source>
</evidence>
<keyword evidence="3" id="KW-1185">Reference proteome</keyword>
<dbReference type="HOGENOM" id="CLU_1724994_0_0_1"/>
<evidence type="ECO:0000313" key="3">
    <source>
        <dbReference type="Proteomes" id="UP000002051"/>
    </source>
</evidence>
<proteinExistence type="predicted"/>
<dbReference type="AlphaFoldDB" id="A0A072VHS1"/>
<evidence type="ECO:0000313" key="1">
    <source>
        <dbReference type="EMBL" id="KEH41574.1"/>
    </source>
</evidence>
<protein>
    <submittedName>
        <fullName evidence="1 2">Uncharacterized protein</fullName>
    </submittedName>
</protein>
<name>A0A072VHS1_MEDTR</name>
<reference evidence="2" key="3">
    <citation type="submission" date="2015-04" db="UniProtKB">
        <authorList>
            <consortium name="EnsemblPlants"/>
        </authorList>
    </citation>
    <scope>IDENTIFICATION</scope>
    <source>
        <strain evidence="2">cv. Jemalong A17</strain>
    </source>
</reference>
<dbReference type="EMBL" id="CM001217">
    <property type="protein sequence ID" value="KEH41574.1"/>
    <property type="molecule type" value="Genomic_DNA"/>
</dbReference>
<dbReference type="EnsemblPlants" id="KEH41574">
    <property type="protein sequence ID" value="KEH41574"/>
    <property type="gene ID" value="MTR_1g052465"/>
</dbReference>
<reference evidence="1 3" key="1">
    <citation type="journal article" date="2011" name="Nature">
        <title>The Medicago genome provides insight into the evolution of rhizobial symbioses.</title>
        <authorList>
            <person name="Young N.D."/>
            <person name="Debelle F."/>
            <person name="Oldroyd G.E."/>
            <person name="Geurts R."/>
            <person name="Cannon S.B."/>
            <person name="Udvardi M.K."/>
            <person name="Benedito V.A."/>
            <person name="Mayer K.F."/>
            <person name="Gouzy J."/>
            <person name="Schoof H."/>
            <person name="Van de Peer Y."/>
            <person name="Proost S."/>
            <person name="Cook D.R."/>
            <person name="Meyers B.C."/>
            <person name="Spannagl M."/>
            <person name="Cheung F."/>
            <person name="De Mita S."/>
            <person name="Krishnakumar V."/>
            <person name="Gundlach H."/>
            <person name="Zhou S."/>
            <person name="Mudge J."/>
            <person name="Bharti A.K."/>
            <person name="Murray J.D."/>
            <person name="Naoumkina M.A."/>
            <person name="Rosen B."/>
            <person name="Silverstein K.A."/>
            <person name="Tang H."/>
            <person name="Rombauts S."/>
            <person name="Zhao P.X."/>
            <person name="Zhou P."/>
            <person name="Barbe V."/>
            <person name="Bardou P."/>
            <person name="Bechner M."/>
            <person name="Bellec A."/>
            <person name="Berger A."/>
            <person name="Berges H."/>
            <person name="Bidwell S."/>
            <person name="Bisseling T."/>
            <person name="Choisne N."/>
            <person name="Couloux A."/>
            <person name="Denny R."/>
            <person name="Deshpande S."/>
            <person name="Dai X."/>
            <person name="Doyle J.J."/>
            <person name="Dudez A.M."/>
            <person name="Farmer A.D."/>
            <person name="Fouteau S."/>
            <person name="Franken C."/>
            <person name="Gibelin C."/>
            <person name="Gish J."/>
            <person name="Goldstein S."/>
            <person name="Gonzalez A.J."/>
            <person name="Green P.J."/>
            <person name="Hallab A."/>
            <person name="Hartog M."/>
            <person name="Hua A."/>
            <person name="Humphray S.J."/>
            <person name="Jeong D.H."/>
            <person name="Jing Y."/>
            <person name="Jocker A."/>
            <person name="Kenton S.M."/>
            <person name="Kim D.J."/>
            <person name="Klee K."/>
            <person name="Lai H."/>
            <person name="Lang C."/>
            <person name="Lin S."/>
            <person name="Macmil S.L."/>
            <person name="Magdelenat G."/>
            <person name="Matthews L."/>
            <person name="McCorrison J."/>
            <person name="Monaghan E.L."/>
            <person name="Mun J.H."/>
            <person name="Najar F.Z."/>
            <person name="Nicholson C."/>
            <person name="Noirot C."/>
            <person name="O'Bleness M."/>
            <person name="Paule C.R."/>
            <person name="Poulain J."/>
            <person name="Prion F."/>
            <person name="Qin B."/>
            <person name="Qu C."/>
            <person name="Retzel E.F."/>
            <person name="Riddle C."/>
            <person name="Sallet E."/>
            <person name="Samain S."/>
            <person name="Samson N."/>
            <person name="Sanders I."/>
            <person name="Saurat O."/>
            <person name="Scarpelli C."/>
            <person name="Schiex T."/>
            <person name="Segurens B."/>
            <person name="Severin A.J."/>
            <person name="Sherrier D.J."/>
            <person name="Shi R."/>
            <person name="Sims S."/>
            <person name="Singer S.R."/>
            <person name="Sinharoy S."/>
            <person name="Sterck L."/>
            <person name="Viollet A."/>
            <person name="Wang B.B."/>
            <person name="Wang K."/>
            <person name="Wang M."/>
            <person name="Wang X."/>
            <person name="Warfsmann J."/>
            <person name="Weissenbach J."/>
            <person name="White D.D."/>
            <person name="White J.D."/>
            <person name="Wiley G.B."/>
            <person name="Wincker P."/>
            <person name="Xing Y."/>
            <person name="Yang L."/>
            <person name="Yao Z."/>
            <person name="Ying F."/>
            <person name="Zhai J."/>
            <person name="Zhou L."/>
            <person name="Zuber A."/>
            <person name="Denarie J."/>
            <person name="Dixon R.A."/>
            <person name="May G.D."/>
            <person name="Schwartz D.C."/>
            <person name="Rogers J."/>
            <person name="Quetier F."/>
            <person name="Town C.D."/>
            <person name="Roe B.A."/>
        </authorList>
    </citation>
    <scope>NUCLEOTIDE SEQUENCE [LARGE SCALE GENOMIC DNA]</scope>
    <source>
        <strain evidence="1">A17</strain>
        <strain evidence="2 3">cv. Jemalong A17</strain>
    </source>
</reference>
<reference evidence="1 3" key="2">
    <citation type="journal article" date="2014" name="BMC Genomics">
        <title>An improved genome release (version Mt4.0) for the model legume Medicago truncatula.</title>
        <authorList>
            <person name="Tang H."/>
            <person name="Krishnakumar V."/>
            <person name="Bidwell S."/>
            <person name="Rosen B."/>
            <person name="Chan A."/>
            <person name="Zhou S."/>
            <person name="Gentzbittel L."/>
            <person name="Childs K.L."/>
            <person name="Yandell M."/>
            <person name="Gundlach H."/>
            <person name="Mayer K.F."/>
            <person name="Schwartz D.C."/>
            <person name="Town C.D."/>
        </authorList>
    </citation>
    <scope>GENOME REANNOTATION</scope>
    <source>
        <strain evidence="1">A17</strain>
        <strain evidence="2 3">cv. Jemalong A17</strain>
    </source>
</reference>
<sequence>MVEAIIDVVEGLSVEVEVEGEAEVAEFEKELIDFLNRCKLKNSKVMLCPICSDVFEKEVTKGLEGSIPNPKKIGKWYGDHRPKFSFTKSYIPFINNSSTTNYVNQSGQGKALVPYAPNQKWVQSTHKNVQHGKNNVVKRNTSVVDNNKNGTV</sequence>
<accession>A0A072VHS1</accession>